<keyword evidence="5" id="KW-1133">Transmembrane helix</keyword>
<dbReference type="PIRSF" id="PIRSF002741">
    <property type="entry name" value="MppA"/>
    <property type="match status" value="1"/>
</dbReference>
<dbReference type="GO" id="GO:1904680">
    <property type="term" value="F:peptide transmembrane transporter activity"/>
    <property type="evidence" value="ECO:0007669"/>
    <property type="project" value="TreeGrafter"/>
</dbReference>
<feature type="transmembrane region" description="Helical" evidence="5">
    <location>
        <begin position="55"/>
        <end position="72"/>
    </location>
</feature>
<comment type="similarity">
    <text evidence="2">Belongs to the bacterial solute-binding protein 5 family.</text>
</comment>
<evidence type="ECO:0000256" key="5">
    <source>
        <dbReference type="SAM" id="Phobius"/>
    </source>
</evidence>
<accession>A0A3G6J3R9</accession>
<dbReference type="KEGG" id="ccho:CCHOA_01435"/>
<feature type="transmembrane region" description="Helical" evidence="5">
    <location>
        <begin position="12"/>
        <end position="34"/>
    </location>
</feature>
<organism evidence="7 8">
    <name type="scientific">Corynebacterium choanae</name>
    <dbReference type="NCBI Taxonomy" id="1862358"/>
    <lineage>
        <taxon>Bacteria</taxon>
        <taxon>Bacillati</taxon>
        <taxon>Actinomycetota</taxon>
        <taxon>Actinomycetes</taxon>
        <taxon>Mycobacteriales</taxon>
        <taxon>Corynebacteriaceae</taxon>
        <taxon>Corynebacterium</taxon>
    </lineage>
</organism>
<dbReference type="PANTHER" id="PTHR30290:SF10">
    <property type="entry name" value="PERIPLASMIC OLIGOPEPTIDE-BINDING PROTEIN-RELATED"/>
    <property type="match status" value="1"/>
</dbReference>
<dbReference type="Gene3D" id="3.10.105.10">
    <property type="entry name" value="Dipeptide-binding Protein, Domain 3"/>
    <property type="match status" value="1"/>
</dbReference>
<evidence type="ECO:0000259" key="6">
    <source>
        <dbReference type="Pfam" id="PF00496"/>
    </source>
</evidence>
<dbReference type="AlphaFoldDB" id="A0A3G6J3R9"/>
<evidence type="ECO:0000256" key="2">
    <source>
        <dbReference type="ARBA" id="ARBA00005695"/>
    </source>
</evidence>
<protein>
    <submittedName>
        <fullName evidence="7">Nickel-binding periplasmic protein</fullName>
    </submittedName>
</protein>
<dbReference type="GO" id="GO:0015833">
    <property type="term" value="P:peptide transport"/>
    <property type="evidence" value="ECO:0007669"/>
    <property type="project" value="TreeGrafter"/>
</dbReference>
<dbReference type="Gene3D" id="3.40.190.10">
    <property type="entry name" value="Periplasmic binding protein-like II"/>
    <property type="match status" value="1"/>
</dbReference>
<name>A0A3G6J3R9_9CORY</name>
<keyword evidence="3" id="KW-0813">Transport</keyword>
<dbReference type="CDD" id="cd08492">
    <property type="entry name" value="PBP2_NikA_DppA_OppA_like_15"/>
    <property type="match status" value="1"/>
</dbReference>
<dbReference type="InterPro" id="IPR000914">
    <property type="entry name" value="SBP_5_dom"/>
</dbReference>
<keyword evidence="8" id="KW-1185">Reference proteome</keyword>
<dbReference type="Proteomes" id="UP000269019">
    <property type="component" value="Chromosome"/>
</dbReference>
<keyword evidence="5" id="KW-0472">Membrane</keyword>
<sequence>MAGEVSVLTQVAVVLLLPRLLCLDLNGLSGLYFLAMNNASLLHRPTRRGSGQRTLLAILAAILLVAGGIIIFDNTRATAETSNTITYLDQANWTTLYPPNAGYYPNGGIVGNITDRLLYQDPETLELYPWIATDLPEINADATEYTFHLRPGVTYSDGSPLDAANVAKNFDLYGLGDKSRKLSVSSQISGYSHSEVIDPLTVKFYFHSPAPGFLQSTSAINSGLYSNATLDRSLDEFGPGNALAISGSGPYVITGETIRKQTVLTAREDYNWAPPVLAKQGKADIAQITVIATPESAVRVGAIVAGQADIIRTVDAPMEQHLLAKGIDIVSASTRGTNNGFHLRFRHPLLADIRVRQAITLGINRDEILTTLFSPSYHRADGAVAHNAPGFVDLRAQHPEWFAYDPDRANQLLDQAGWRRGEDGIRVKDGQRLSLQVSYATVMPRSRDVITKAKEHLSRIGVEINPYSGDNTAQTVASSDITKIQISHSVFGRAELDAMKSQFSADNVNKILNGLPDGTVGDQQLEDLLQQIASSAQTADRMAASAAAQQRLLAEAYFIPLFEEPQVYAVAPKISGFTTEPVGRPNFYLLHKQEG</sequence>
<reference evidence="7 8" key="1">
    <citation type="submission" date="2018-11" db="EMBL/GenBank/DDBJ databases">
        <authorList>
            <person name="Kleinhagauer T."/>
            <person name="Glaeser S.P."/>
            <person name="Spergser J."/>
            <person name="Ruckert C."/>
            <person name="Kaempfer P."/>
            <person name="Busse H.-J."/>
        </authorList>
    </citation>
    <scope>NUCLEOTIDE SEQUENCE [LARGE SCALE GENOMIC DNA]</scope>
    <source>
        <strain evidence="7 8">200CH</strain>
    </source>
</reference>
<gene>
    <name evidence="7" type="primary">nikA</name>
    <name evidence="7" type="ORF">CCHOA_01435</name>
</gene>
<evidence type="ECO:0000313" key="7">
    <source>
        <dbReference type="EMBL" id="AZA12715.1"/>
    </source>
</evidence>
<evidence type="ECO:0000256" key="1">
    <source>
        <dbReference type="ARBA" id="ARBA00004196"/>
    </source>
</evidence>
<dbReference type="SUPFAM" id="SSF53850">
    <property type="entry name" value="Periplasmic binding protein-like II"/>
    <property type="match status" value="1"/>
</dbReference>
<dbReference type="InterPro" id="IPR039424">
    <property type="entry name" value="SBP_5"/>
</dbReference>
<evidence type="ECO:0000256" key="4">
    <source>
        <dbReference type="ARBA" id="ARBA00022729"/>
    </source>
</evidence>
<dbReference type="EMBL" id="CP033896">
    <property type="protein sequence ID" value="AZA12715.1"/>
    <property type="molecule type" value="Genomic_DNA"/>
</dbReference>
<feature type="domain" description="Solute-binding protein family 5" evidence="6">
    <location>
        <begin position="126"/>
        <end position="483"/>
    </location>
</feature>
<dbReference type="GO" id="GO:0043190">
    <property type="term" value="C:ATP-binding cassette (ABC) transporter complex"/>
    <property type="evidence" value="ECO:0007669"/>
    <property type="project" value="InterPro"/>
</dbReference>
<dbReference type="InterPro" id="IPR023920">
    <property type="entry name" value="ABC_transptr_sub-bd_KPN01854"/>
</dbReference>
<keyword evidence="5" id="KW-0812">Transmembrane</keyword>
<keyword evidence="4" id="KW-0732">Signal</keyword>
<evidence type="ECO:0000313" key="8">
    <source>
        <dbReference type="Proteomes" id="UP000269019"/>
    </source>
</evidence>
<dbReference type="InterPro" id="IPR030678">
    <property type="entry name" value="Peptide/Ni-bd"/>
</dbReference>
<evidence type="ECO:0000256" key="3">
    <source>
        <dbReference type="ARBA" id="ARBA00022448"/>
    </source>
</evidence>
<dbReference type="GO" id="GO:0042597">
    <property type="term" value="C:periplasmic space"/>
    <property type="evidence" value="ECO:0007669"/>
    <property type="project" value="UniProtKB-ARBA"/>
</dbReference>
<dbReference type="GO" id="GO:0030313">
    <property type="term" value="C:cell envelope"/>
    <property type="evidence" value="ECO:0007669"/>
    <property type="project" value="UniProtKB-SubCell"/>
</dbReference>
<dbReference type="NCBIfam" id="TIGR04028">
    <property type="entry name" value="SBP_KPN_01854"/>
    <property type="match status" value="1"/>
</dbReference>
<comment type="subcellular location">
    <subcellularLocation>
        <location evidence="1">Cell envelope</location>
    </subcellularLocation>
</comment>
<proteinExistence type="inferred from homology"/>
<dbReference type="Pfam" id="PF00496">
    <property type="entry name" value="SBP_bac_5"/>
    <property type="match status" value="1"/>
</dbReference>
<dbReference type="PANTHER" id="PTHR30290">
    <property type="entry name" value="PERIPLASMIC BINDING COMPONENT OF ABC TRANSPORTER"/>
    <property type="match status" value="1"/>
</dbReference>